<dbReference type="Pfam" id="PF00501">
    <property type="entry name" value="AMP-binding"/>
    <property type="match status" value="2"/>
</dbReference>
<dbReference type="InterPro" id="IPR020845">
    <property type="entry name" value="AMP-binding_CS"/>
</dbReference>
<evidence type="ECO:0000259" key="6">
    <source>
        <dbReference type="Pfam" id="PF00501"/>
    </source>
</evidence>
<feature type="domain" description="AMP-dependent synthetase/ligase" evidence="6">
    <location>
        <begin position="35"/>
        <end position="398"/>
    </location>
</feature>
<evidence type="ECO:0000256" key="3">
    <source>
        <dbReference type="ARBA" id="ARBA00022598"/>
    </source>
</evidence>
<name>A0AAN7PP40_9COLE</name>
<reference evidence="9" key="1">
    <citation type="submission" date="2023-01" db="EMBL/GenBank/DDBJ databases">
        <title>Key to firefly adult light organ development and bioluminescence: homeobox transcription factors regulate luciferase expression and transportation to peroxisome.</title>
        <authorList>
            <person name="Fu X."/>
        </authorList>
    </citation>
    <scope>NUCLEOTIDE SEQUENCE [LARGE SCALE GENOMIC DNA]</scope>
</reference>
<dbReference type="InterPro" id="IPR045851">
    <property type="entry name" value="AMP-bd_C_sf"/>
</dbReference>
<evidence type="ECO:0000256" key="1">
    <source>
        <dbReference type="ARBA" id="ARBA00004275"/>
    </source>
</evidence>
<feature type="domain" description="AMP-dependent synthetase/ligase" evidence="6">
    <location>
        <begin position="593"/>
        <end position="955"/>
    </location>
</feature>
<dbReference type="InterPro" id="IPR000873">
    <property type="entry name" value="AMP-dep_synth/lig_dom"/>
</dbReference>
<evidence type="ECO:0000259" key="7">
    <source>
        <dbReference type="Pfam" id="PF13193"/>
    </source>
</evidence>
<evidence type="ECO:0000313" key="9">
    <source>
        <dbReference type="Proteomes" id="UP001353858"/>
    </source>
</evidence>
<dbReference type="PANTHER" id="PTHR24096">
    <property type="entry name" value="LONG-CHAIN-FATTY-ACID--COA LIGASE"/>
    <property type="match status" value="1"/>
</dbReference>
<sequence>MDEEYKIVDNVIYTPGMKQQPDARGIGWVHYEHLLKHKDRIAQIDGLTGEKETFGTVLQKCVRAAIGLKAVGVQYGDVISVCTYNHLNSCVPHISSMFVGAKIAALDPTMSMHETMRLFKIAMPKLVFVGEESVTLIENIIREVDCKTTIVVFGPTKKHISFSDFVKPRSEEVDFKPITVRNIKDVAVIMFSSGTSGFPKGICHTHFSILRLSSEAMKLGSTASAMFYSGSPYWNVFLFYLNHSIQSGDSRVVYSKFDTTNPWVIFQHKITMAFLNITQLMMLCHTPKPEHIDTSDLKLIVTAGSSVSADQILRARSRFPSALVRINYGQTEVFQSISCFDVSNPKHIELMEKKSNSSGLPKLGITYKIVDLETGKALGPKEKGELRVKTEAQLSGYYNIDSEGIWDEDGWLKTGDYGYYDEDCCFYIIDRIKEMFKYRFWHILPAVLESVLVTHPAVFRAVVIGVPHEIDEHHPMAVIQLKENANVSAAEIINGSRRFHKEETWGPNASTHDYTRRNGSRRSLTTGKSTNSEGSLIGKTANTEQDQSHELVGDVENKIPNYRIVDNVIYTPEIKEEPDARGIGWVYYESLLKHKDRIAQIDGLTGQEDTFGSLLKRCVRTALWLKAKGVQYGDIISVCTYNHLNSCVPHVSSMFIGAKIAALDPSMSLRDATYLFKMVMPKVIFVREESVTLIEDVIQEVGSETTIIVFGATKKHVPFSEVVKESIDELNFKPTAARTIHDVAIILFSSGTTGFAKGICHTHFSILRLNAAAMKLAPRTAKMFASDSPYWNVFLFFLNYSIQHGVTRIVFPRFDVDNLWSIFNSKITMAFLNSNQLMMLCNTPKPNYIDTSSLNMIVTGGSPISVEQITKARSNFPSTTILIFYGQSEVFQTILCFDWSNPKHLELMNKKPNSCGLPKLGINYKIVDTETGDALGPNQNGELRLKTEMQLSEYYNLDSSNIWDEEGWLKTGDYGYYDEDCCFYILDRVKEMFKYQYWHIVPAVLESILMTHPAVFRAIVIGIPHQIDDNHPMAVIQLKENANVTELEIIKYLEDQVEDRQRLRGGVKFVKTFPLTSSRKVNRWKLKQMVLEKEI</sequence>
<protein>
    <recommendedName>
        <fullName evidence="10">Luciferin 4-monooxygenase</fullName>
    </recommendedName>
</protein>
<comment type="similarity">
    <text evidence="2">Belongs to the ATP-dependent AMP-binding enzyme family.</text>
</comment>
<dbReference type="InterPro" id="IPR042099">
    <property type="entry name" value="ANL_N_sf"/>
</dbReference>
<dbReference type="Proteomes" id="UP001353858">
    <property type="component" value="Unassembled WGS sequence"/>
</dbReference>
<dbReference type="Pfam" id="PF13193">
    <property type="entry name" value="AMP-binding_C"/>
    <property type="match status" value="2"/>
</dbReference>
<dbReference type="GO" id="GO:0016405">
    <property type="term" value="F:CoA-ligase activity"/>
    <property type="evidence" value="ECO:0007669"/>
    <property type="project" value="TreeGrafter"/>
</dbReference>
<dbReference type="Gene3D" id="3.30.300.30">
    <property type="match status" value="2"/>
</dbReference>
<evidence type="ECO:0000256" key="2">
    <source>
        <dbReference type="ARBA" id="ARBA00006432"/>
    </source>
</evidence>
<proteinExistence type="inferred from homology"/>
<evidence type="ECO:0008006" key="10">
    <source>
        <dbReference type="Google" id="ProtNLM"/>
    </source>
</evidence>
<dbReference type="SUPFAM" id="SSF56801">
    <property type="entry name" value="Acetyl-CoA synthetase-like"/>
    <property type="match status" value="2"/>
</dbReference>
<feature type="domain" description="AMP-binding enzyme C-terminal" evidence="7">
    <location>
        <begin position="1005"/>
        <end position="1080"/>
    </location>
</feature>
<dbReference type="AlphaFoldDB" id="A0AAN7PP40"/>
<feature type="domain" description="AMP-binding enzyme C-terminal" evidence="7">
    <location>
        <begin position="448"/>
        <end position="494"/>
    </location>
</feature>
<evidence type="ECO:0000256" key="4">
    <source>
        <dbReference type="ARBA" id="ARBA00023140"/>
    </source>
</evidence>
<keyword evidence="3" id="KW-0436">Ligase</keyword>
<dbReference type="PANTHER" id="PTHR24096:SF149">
    <property type="entry name" value="AMP-BINDING DOMAIN-CONTAINING PROTEIN-RELATED"/>
    <property type="match status" value="1"/>
</dbReference>
<dbReference type="InterPro" id="IPR025110">
    <property type="entry name" value="AMP-bd_C"/>
</dbReference>
<gene>
    <name evidence="8" type="ORF">RN001_015018</name>
</gene>
<comment type="subcellular location">
    <subcellularLocation>
        <location evidence="1">Peroxisome</location>
    </subcellularLocation>
</comment>
<organism evidence="8 9">
    <name type="scientific">Aquatica leii</name>
    <dbReference type="NCBI Taxonomy" id="1421715"/>
    <lineage>
        <taxon>Eukaryota</taxon>
        <taxon>Metazoa</taxon>
        <taxon>Ecdysozoa</taxon>
        <taxon>Arthropoda</taxon>
        <taxon>Hexapoda</taxon>
        <taxon>Insecta</taxon>
        <taxon>Pterygota</taxon>
        <taxon>Neoptera</taxon>
        <taxon>Endopterygota</taxon>
        <taxon>Coleoptera</taxon>
        <taxon>Polyphaga</taxon>
        <taxon>Elateriformia</taxon>
        <taxon>Elateroidea</taxon>
        <taxon>Lampyridae</taxon>
        <taxon>Luciolinae</taxon>
        <taxon>Aquatica</taxon>
    </lineage>
</organism>
<comment type="caution">
    <text evidence="8">The sequence shown here is derived from an EMBL/GenBank/DDBJ whole genome shotgun (WGS) entry which is preliminary data.</text>
</comment>
<keyword evidence="9" id="KW-1185">Reference proteome</keyword>
<dbReference type="Gene3D" id="3.40.50.12780">
    <property type="entry name" value="N-terminal domain of ligase-like"/>
    <property type="match status" value="2"/>
</dbReference>
<evidence type="ECO:0000313" key="8">
    <source>
        <dbReference type="EMBL" id="KAK4872989.1"/>
    </source>
</evidence>
<feature type="region of interest" description="Disordered" evidence="5">
    <location>
        <begin position="503"/>
        <end position="548"/>
    </location>
</feature>
<evidence type="ECO:0000256" key="5">
    <source>
        <dbReference type="SAM" id="MobiDB-lite"/>
    </source>
</evidence>
<dbReference type="EMBL" id="JARPUR010000007">
    <property type="protein sequence ID" value="KAK4872989.1"/>
    <property type="molecule type" value="Genomic_DNA"/>
</dbReference>
<dbReference type="PROSITE" id="PS00455">
    <property type="entry name" value="AMP_BINDING"/>
    <property type="match status" value="2"/>
</dbReference>
<accession>A0AAN7PP40</accession>
<dbReference type="GO" id="GO:0005777">
    <property type="term" value="C:peroxisome"/>
    <property type="evidence" value="ECO:0007669"/>
    <property type="project" value="UniProtKB-SubCell"/>
</dbReference>
<feature type="compositionally biased region" description="Polar residues" evidence="5">
    <location>
        <begin position="521"/>
        <end position="545"/>
    </location>
</feature>
<keyword evidence="4" id="KW-0576">Peroxisome</keyword>